<feature type="transmembrane region" description="Helical" evidence="1">
    <location>
        <begin position="62"/>
        <end position="81"/>
    </location>
</feature>
<keyword evidence="3" id="KW-1185">Reference proteome</keyword>
<feature type="transmembrane region" description="Helical" evidence="1">
    <location>
        <begin position="309"/>
        <end position="329"/>
    </location>
</feature>
<feature type="transmembrane region" description="Helical" evidence="1">
    <location>
        <begin position="21"/>
        <end position="42"/>
    </location>
</feature>
<organism evidence="2 3">
    <name type="scientific">Kribbella italica</name>
    <dbReference type="NCBI Taxonomy" id="1540520"/>
    <lineage>
        <taxon>Bacteria</taxon>
        <taxon>Bacillati</taxon>
        <taxon>Actinomycetota</taxon>
        <taxon>Actinomycetes</taxon>
        <taxon>Propionibacteriales</taxon>
        <taxon>Kribbellaceae</taxon>
        <taxon>Kribbella</taxon>
    </lineage>
</organism>
<feature type="transmembrane region" description="Helical" evidence="1">
    <location>
        <begin position="213"/>
        <end position="233"/>
    </location>
</feature>
<evidence type="ECO:0000256" key="1">
    <source>
        <dbReference type="SAM" id="Phobius"/>
    </source>
</evidence>
<dbReference type="EMBL" id="JACHMY010000001">
    <property type="protein sequence ID" value="MBB5835837.1"/>
    <property type="molecule type" value="Genomic_DNA"/>
</dbReference>
<dbReference type="AlphaFoldDB" id="A0A7W9J567"/>
<feature type="transmembrane region" description="Helical" evidence="1">
    <location>
        <begin position="172"/>
        <end position="193"/>
    </location>
</feature>
<protein>
    <recommendedName>
        <fullName evidence="4">DUF3995 domain-containing protein</fullName>
    </recommendedName>
</protein>
<proteinExistence type="predicted"/>
<evidence type="ECO:0008006" key="4">
    <source>
        <dbReference type="Google" id="ProtNLM"/>
    </source>
</evidence>
<evidence type="ECO:0000313" key="2">
    <source>
        <dbReference type="EMBL" id="MBB5835837.1"/>
    </source>
</evidence>
<feature type="transmembrane region" description="Helical" evidence="1">
    <location>
        <begin position="254"/>
        <end position="272"/>
    </location>
</feature>
<dbReference type="RefSeq" id="WP_202892980.1">
    <property type="nucleotide sequence ID" value="NZ_JACHMY010000001.1"/>
</dbReference>
<name>A0A7W9J567_9ACTN</name>
<evidence type="ECO:0000313" key="3">
    <source>
        <dbReference type="Proteomes" id="UP000549971"/>
    </source>
</evidence>
<comment type="caution">
    <text evidence="2">The sequence shown here is derived from an EMBL/GenBank/DDBJ whole genome shotgun (WGS) entry which is preliminary data.</text>
</comment>
<gene>
    <name evidence="2" type="ORF">HDA39_002571</name>
</gene>
<accession>A0A7W9J567</accession>
<feature type="transmembrane region" description="Helical" evidence="1">
    <location>
        <begin position="132"/>
        <end position="151"/>
    </location>
</feature>
<sequence>MTSPFPASSWRSWSSLAAETWAVFVTVLGIYWWTGGAGFPFGRNDRTGPDSASLLTGLDAGLGAPLITGFGVLSVVVAGLLHSSRRRSRALAGSAVALAVAIVGLVVDSRMITLLPPLGLYPINWISADWPTVFQAVTALGAALFVIAAVANMTPTRGRRSSWIRVGKVATYVAMVSPMPYAVIRLAWSQGWALGAPAPFVEATLRNQPENRLIEPVLASFAIGGAVLTYGLLCRWGRNFPRWIPFVRGRQVPLWFPLLLGGSAVVGIFGFGRGTLQGRLGLQLPGAADSFQLWGQPIDDSAYWGADGLGWFFFPLWAISLAVALAGYYHRYRSALDNSQDECHGAPAL</sequence>
<keyword evidence="1" id="KW-1133">Transmembrane helix</keyword>
<dbReference type="Proteomes" id="UP000549971">
    <property type="component" value="Unassembled WGS sequence"/>
</dbReference>
<reference evidence="2 3" key="1">
    <citation type="submission" date="2020-08" db="EMBL/GenBank/DDBJ databases">
        <title>Sequencing the genomes of 1000 actinobacteria strains.</title>
        <authorList>
            <person name="Klenk H.-P."/>
        </authorList>
    </citation>
    <scope>NUCLEOTIDE SEQUENCE [LARGE SCALE GENOMIC DNA]</scope>
    <source>
        <strain evidence="2 3">DSM 28967</strain>
    </source>
</reference>
<feature type="transmembrane region" description="Helical" evidence="1">
    <location>
        <begin position="90"/>
        <end position="112"/>
    </location>
</feature>
<keyword evidence="1" id="KW-0812">Transmembrane</keyword>
<keyword evidence="1" id="KW-0472">Membrane</keyword>